<accession>A0A1Y2DNR9</accession>
<dbReference type="Gene3D" id="1.50.10.100">
    <property type="entry name" value="Chondroitin AC/alginate lyase"/>
    <property type="match status" value="1"/>
</dbReference>
<keyword evidence="2 6" id="KW-0456">Lyase</keyword>
<dbReference type="EMBL" id="MCFJ01000011">
    <property type="protein sequence ID" value="ORY60922.1"/>
    <property type="molecule type" value="Genomic_DNA"/>
</dbReference>
<feature type="region of interest" description="Disordered" evidence="3">
    <location>
        <begin position="489"/>
        <end position="517"/>
    </location>
</feature>
<evidence type="ECO:0000256" key="4">
    <source>
        <dbReference type="SAM" id="SignalP"/>
    </source>
</evidence>
<evidence type="ECO:0000256" key="1">
    <source>
        <dbReference type="ARBA" id="ARBA00022729"/>
    </source>
</evidence>
<keyword evidence="1 4" id="KW-0732">Signal</keyword>
<dbReference type="GO" id="GO:0016829">
    <property type="term" value="F:lyase activity"/>
    <property type="evidence" value="ECO:0007669"/>
    <property type="project" value="UniProtKB-KW"/>
</dbReference>
<dbReference type="AlphaFoldDB" id="A0A1Y2DNR9"/>
<reference evidence="6 7" key="1">
    <citation type="submission" date="2016-07" db="EMBL/GenBank/DDBJ databases">
        <title>Pervasive Adenine N6-methylation of Active Genes in Fungi.</title>
        <authorList>
            <consortium name="DOE Joint Genome Institute"/>
            <person name="Mondo S.J."/>
            <person name="Dannebaum R.O."/>
            <person name="Kuo R.C."/>
            <person name="Labutti K."/>
            <person name="Haridas S."/>
            <person name="Kuo A."/>
            <person name="Salamov A."/>
            <person name="Ahrendt S.R."/>
            <person name="Lipzen A."/>
            <person name="Sullivan W."/>
            <person name="Andreopoulos W.B."/>
            <person name="Clum A."/>
            <person name="Lindquist E."/>
            <person name="Daum C."/>
            <person name="Ramamoorthy G.K."/>
            <person name="Gryganskyi A."/>
            <person name="Culley D."/>
            <person name="Magnuson J.K."/>
            <person name="James T.Y."/>
            <person name="O'Malley M.A."/>
            <person name="Stajich J.E."/>
            <person name="Spatafora J.W."/>
            <person name="Visel A."/>
            <person name="Grigoriev I.V."/>
        </authorList>
    </citation>
    <scope>NUCLEOTIDE SEQUENCE [LARGE SCALE GENOMIC DNA]</scope>
    <source>
        <strain evidence="6 7">CBS 129021</strain>
    </source>
</reference>
<dbReference type="SUPFAM" id="SSF48230">
    <property type="entry name" value="Chondroitin AC/alginate lyase"/>
    <property type="match status" value="1"/>
</dbReference>
<dbReference type="InterPro" id="IPR008397">
    <property type="entry name" value="Alginate_lyase_dom"/>
</dbReference>
<feature type="domain" description="Alginate lyase" evidence="5">
    <location>
        <begin position="69"/>
        <end position="308"/>
    </location>
</feature>
<dbReference type="GeneID" id="63773882"/>
<feature type="signal peptide" evidence="4">
    <location>
        <begin position="1"/>
        <end position="18"/>
    </location>
</feature>
<dbReference type="OrthoDB" id="5280547at2759"/>
<gene>
    <name evidence="6" type="ORF">BCR38DRAFT_397721</name>
</gene>
<protein>
    <submittedName>
        <fullName evidence="6">Chondroitin AC/alginate lyase</fullName>
    </submittedName>
</protein>
<feature type="compositionally biased region" description="Low complexity" evidence="3">
    <location>
        <begin position="498"/>
        <end position="516"/>
    </location>
</feature>
<evidence type="ECO:0000256" key="3">
    <source>
        <dbReference type="SAM" id="MobiDB-lite"/>
    </source>
</evidence>
<dbReference type="InterPro" id="IPR008929">
    <property type="entry name" value="Chondroitin_lyas"/>
</dbReference>
<sequence length="557" mass="58542">MSGTVTLIVFLFFQSALSFTHPGLLATTADLNRAQSKIALNLDPWLSSWYSLTNLSYASADYTPNAVSIIYRGDDGEGHAANNELLWHDAAAAFALTLRWKISGDDTYAETASRILTAWGEKLTAIGGNDDAYLASGFQGHELANAAELLRDYAPFSAPGGGLEVFTKMMTSVFLPMNLDFLNHVLGSEHNVKHFFANWELGNLASAMAIAVLTDNTTVWDFAVDYFKNGEGNGCINNAVSNLVEEPETGTVLGQGQEAGRDQGHAALDFQMLGVIGQQAWNQGVDLFGFNDSRILKGAEYFARYNLNNDVPFEPYTNGIVSFTDVSDASRGALRPTWELLYSHYIQLKGLSAPWTTAYLNYSLSTFGGYEPGAGAWGEGSGHYDGLGWGSLLYHLDDSDVPETYNSTAGLTATVISAAASSTVTGGASENVSVSASTTAGLTATVVSAAASSTVTGDASENVSVPASTTAGLTATVVSAAASSTVMGGASENVSVPTSTTATLSSGSSSASATNSVKPSVEAASTLPATMSLTTATAAKAKHTHHGCHQRRRRHHH</sequence>
<keyword evidence="7" id="KW-1185">Reference proteome</keyword>
<dbReference type="GO" id="GO:0042597">
    <property type="term" value="C:periplasmic space"/>
    <property type="evidence" value="ECO:0007669"/>
    <property type="project" value="InterPro"/>
</dbReference>
<dbReference type="Pfam" id="PF05426">
    <property type="entry name" value="Alginate_lyase"/>
    <property type="match status" value="1"/>
</dbReference>
<proteinExistence type="predicted"/>
<dbReference type="Proteomes" id="UP000193689">
    <property type="component" value="Unassembled WGS sequence"/>
</dbReference>
<feature type="chain" id="PRO_5012643820" evidence="4">
    <location>
        <begin position="19"/>
        <end position="557"/>
    </location>
</feature>
<evidence type="ECO:0000259" key="5">
    <source>
        <dbReference type="Pfam" id="PF05426"/>
    </source>
</evidence>
<dbReference type="RefSeq" id="XP_040713149.1">
    <property type="nucleotide sequence ID" value="XM_040857670.1"/>
</dbReference>
<comment type="caution">
    <text evidence="6">The sequence shown here is derived from an EMBL/GenBank/DDBJ whole genome shotgun (WGS) entry which is preliminary data.</text>
</comment>
<name>A0A1Y2DNR9_9PEZI</name>
<dbReference type="InParanoid" id="A0A1Y2DNR9"/>
<dbReference type="STRING" id="1141098.A0A1Y2DNR9"/>
<evidence type="ECO:0000313" key="7">
    <source>
        <dbReference type="Proteomes" id="UP000193689"/>
    </source>
</evidence>
<evidence type="ECO:0000313" key="6">
    <source>
        <dbReference type="EMBL" id="ORY60922.1"/>
    </source>
</evidence>
<evidence type="ECO:0000256" key="2">
    <source>
        <dbReference type="ARBA" id="ARBA00023239"/>
    </source>
</evidence>
<organism evidence="6 7">
    <name type="scientific">Pseudomassariella vexata</name>
    <dbReference type="NCBI Taxonomy" id="1141098"/>
    <lineage>
        <taxon>Eukaryota</taxon>
        <taxon>Fungi</taxon>
        <taxon>Dikarya</taxon>
        <taxon>Ascomycota</taxon>
        <taxon>Pezizomycotina</taxon>
        <taxon>Sordariomycetes</taxon>
        <taxon>Xylariomycetidae</taxon>
        <taxon>Amphisphaeriales</taxon>
        <taxon>Pseudomassariaceae</taxon>
        <taxon>Pseudomassariella</taxon>
    </lineage>
</organism>